<reference evidence="2" key="1">
    <citation type="submission" date="2019-02" db="EMBL/GenBank/DDBJ databases">
        <title>Draft genome sequence of Sphaerospermopsis reniformis NIES-1949.</title>
        <authorList>
            <person name="Yamaguchi H."/>
            <person name="Suzuki S."/>
            <person name="Kawachi M."/>
        </authorList>
    </citation>
    <scope>NUCLEOTIDE SEQUENCE [LARGE SCALE GENOMIC DNA]</scope>
    <source>
        <strain evidence="2">NIES-1949</strain>
    </source>
</reference>
<comment type="caution">
    <text evidence="1">The sequence shown here is derived from an EMBL/GenBank/DDBJ whole genome shotgun (WGS) entry which is preliminary data.</text>
</comment>
<evidence type="ECO:0000313" key="2">
    <source>
        <dbReference type="Proteomes" id="UP000300142"/>
    </source>
</evidence>
<dbReference type="Proteomes" id="UP000300142">
    <property type="component" value="Unassembled WGS sequence"/>
</dbReference>
<accession>A0A480A0R6</accession>
<dbReference type="AlphaFoldDB" id="A0A480A0R6"/>
<dbReference type="EMBL" id="BJCE01000138">
    <property type="protein sequence ID" value="GCL38397.1"/>
    <property type="molecule type" value="Genomic_DNA"/>
</dbReference>
<organism evidence="1 2">
    <name type="scientific">Sphaerospermopsis reniformis</name>
    <dbReference type="NCBI Taxonomy" id="531300"/>
    <lineage>
        <taxon>Bacteria</taxon>
        <taxon>Bacillati</taxon>
        <taxon>Cyanobacteriota</taxon>
        <taxon>Cyanophyceae</taxon>
        <taxon>Nostocales</taxon>
        <taxon>Aphanizomenonaceae</taxon>
        <taxon>Sphaerospermopsis</taxon>
    </lineage>
</organism>
<gene>
    <name evidence="1" type="ORF">SR1949_35110</name>
</gene>
<sequence length="79" mass="9241">MAVLRESPWYQEILKQGEQRGEERISSIELSLEVKFGNEGLKFMPKISEISDFETLKIIQRSILTVESLEELRLIMENL</sequence>
<protein>
    <submittedName>
        <fullName evidence="1">Uncharacterized protein</fullName>
    </submittedName>
</protein>
<name>A0A480A0R6_9CYAN</name>
<evidence type="ECO:0000313" key="1">
    <source>
        <dbReference type="EMBL" id="GCL38397.1"/>
    </source>
</evidence>
<keyword evidence="2" id="KW-1185">Reference proteome</keyword>
<proteinExistence type="predicted"/>